<protein>
    <submittedName>
        <fullName evidence="1">Uncharacterized protein</fullName>
    </submittedName>
</protein>
<dbReference type="EMBL" id="JARTCD010000037">
    <property type="protein sequence ID" value="KAJ8656731.1"/>
    <property type="molecule type" value="Genomic_DNA"/>
</dbReference>
<dbReference type="GeneID" id="83214986"/>
<gene>
    <name evidence="1" type="ORF">O0I10_007578</name>
</gene>
<dbReference type="RefSeq" id="XP_058341644.1">
    <property type="nucleotide sequence ID" value="XM_058487593.1"/>
</dbReference>
<proteinExistence type="predicted"/>
<sequence>MSESQIKVLYIPGAPPNLVMSHAERADQQGAEVVEPMAFDEEEGLPGFHIKVADECPFLVVFLEEDIMPLLVKIKPVGEVSPRVQEFIQEVHDRLQNIRGDL</sequence>
<reference evidence="1 2" key="1">
    <citation type="submission" date="2023-03" db="EMBL/GenBank/DDBJ databases">
        <title>Genome sequence of Lichtheimia ornata CBS 291.66.</title>
        <authorList>
            <person name="Mohabir J.T."/>
            <person name="Shea T.P."/>
            <person name="Kurbessoian T."/>
            <person name="Berby B."/>
            <person name="Fontaine J."/>
            <person name="Livny J."/>
            <person name="Gnirke A."/>
            <person name="Stajich J.E."/>
            <person name="Cuomo C.A."/>
        </authorList>
    </citation>
    <scope>NUCLEOTIDE SEQUENCE [LARGE SCALE GENOMIC DNA]</scope>
    <source>
        <strain evidence="1">CBS 291.66</strain>
    </source>
</reference>
<keyword evidence="2" id="KW-1185">Reference proteome</keyword>
<evidence type="ECO:0000313" key="2">
    <source>
        <dbReference type="Proteomes" id="UP001234581"/>
    </source>
</evidence>
<comment type="caution">
    <text evidence="1">The sequence shown here is derived from an EMBL/GenBank/DDBJ whole genome shotgun (WGS) entry which is preliminary data.</text>
</comment>
<evidence type="ECO:0000313" key="1">
    <source>
        <dbReference type="EMBL" id="KAJ8656731.1"/>
    </source>
</evidence>
<accession>A0AAD7V1D1</accession>
<dbReference type="Proteomes" id="UP001234581">
    <property type="component" value="Unassembled WGS sequence"/>
</dbReference>
<organism evidence="1 2">
    <name type="scientific">Lichtheimia ornata</name>
    <dbReference type="NCBI Taxonomy" id="688661"/>
    <lineage>
        <taxon>Eukaryota</taxon>
        <taxon>Fungi</taxon>
        <taxon>Fungi incertae sedis</taxon>
        <taxon>Mucoromycota</taxon>
        <taxon>Mucoromycotina</taxon>
        <taxon>Mucoromycetes</taxon>
        <taxon>Mucorales</taxon>
        <taxon>Lichtheimiaceae</taxon>
        <taxon>Lichtheimia</taxon>
    </lineage>
</organism>
<dbReference type="AlphaFoldDB" id="A0AAD7V1D1"/>
<name>A0AAD7V1D1_9FUNG</name>